<protein>
    <submittedName>
        <fullName evidence="2">Uncharacterized protein</fullName>
    </submittedName>
</protein>
<keyword evidence="3" id="KW-1185">Reference proteome</keyword>
<dbReference type="Proteomes" id="UP000701853">
    <property type="component" value="Chromosome 12"/>
</dbReference>
<feature type="region of interest" description="Disordered" evidence="1">
    <location>
        <begin position="131"/>
        <end position="150"/>
    </location>
</feature>
<feature type="region of interest" description="Disordered" evidence="1">
    <location>
        <begin position="156"/>
        <end position="175"/>
    </location>
</feature>
<dbReference type="AlphaFoldDB" id="A0A8J5Y7P6"/>
<comment type="caution">
    <text evidence="2">The sequence shown here is derived from an EMBL/GenBank/DDBJ whole genome shotgun (WGS) entry which is preliminary data.</text>
</comment>
<evidence type="ECO:0000256" key="1">
    <source>
        <dbReference type="SAM" id="MobiDB-lite"/>
    </source>
</evidence>
<dbReference type="OrthoDB" id="2919534at2759"/>
<organism evidence="2 3">
    <name type="scientific">Gossypium anomalum</name>
    <dbReference type="NCBI Taxonomy" id="47600"/>
    <lineage>
        <taxon>Eukaryota</taxon>
        <taxon>Viridiplantae</taxon>
        <taxon>Streptophyta</taxon>
        <taxon>Embryophyta</taxon>
        <taxon>Tracheophyta</taxon>
        <taxon>Spermatophyta</taxon>
        <taxon>Magnoliopsida</taxon>
        <taxon>eudicotyledons</taxon>
        <taxon>Gunneridae</taxon>
        <taxon>Pentapetalae</taxon>
        <taxon>rosids</taxon>
        <taxon>malvids</taxon>
        <taxon>Malvales</taxon>
        <taxon>Malvaceae</taxon>
        <taxon>Malvoideae</taxon>
        <taxon>Gossypium</taxon>
    </lineage>
</organism>
<dbReference type="Pfam" id="PF13650">
    <property type="entry name" value="Asp_protease_2"/>
    <property type="match status" value="1"/>
</dbReference>
<accession>A0A8J5Y7P6</accession>
<evidence type="ECO:0000313" key="2">
    <source>
        <dbReference type="EMBL" id="KAG8475377.1"/>
    </source>
</evidence>
<dbReference type="Gene3D" id="2.40.70.10">
    <property type="entry name" value="Acid Proteases"/>
    <property type="match status" value="1"/>
</dbReference>
<gene>
    <name evidence="2" type="ORF">CXB51_031902</name>
</gene>
<dbReference type="PANTHER" id="PTHR33067:SF35">
    <property type="entry name" value="ASPARTIC PEPTIDASE DDI1-TYPE DOMAIN-CONTAINING PROTEIN"/>
    <property type="match status" value="1"/>
</dbReference>
<proteinExistence type="predicted"/>
<sequence length="607" mass="68638">MAENQDNQLPPAILAELANQNPAPRTMCPHHGLPLWLQVQTFYNGVNPSTRQIIDAAAGGTINNKTPEEAYEFIEEMSLNNYQWQVMRTKPTKIAGVYNVESVTMQLNQVELLNKKIDGLIGSTQVHPVMQREASGGGSSNPEYQPYGHNMENEQLNYMGNQRPPPPSGFQQPPYQQEKKLNLEETLSKFITVLETRFQNIETVLRNQQASIQGLETQIGQLSKLISERRQGSLPSNTEPNPREQLNTINVQHKEGFVEPEPETRQETVVSKGKSEMPNVMKFLRELLANKRKLDEALHVELNAVCSAILQNKLPNKLKDLGSFTIPYLIGSLDVNNALVDLEASINVMPYKMFKQLGLGKPKQTRMSIQLADKTIRVSKGIIEDVLVKIDKFIFSVDFVVLDIEEDNNTPLILGRPFLATAKTIINVGTSELTLRVGDKTTTLQAHNSDNTSKTEGDYINHSNKTNNMVHSTLQEMSAKDVHEPCSSNNRGPIHEERRLQIKELDEWRTHKPRTRDKPKLRQNEFDTSLNQLKVRDKVLLDAADPHIVTANSNEEIPLTVLSIFPFGTVEVSHPKFGTFKVNNTRLKPYFNEIDSRNDEYELLKPP</sequence>
<dbReference type="PANTHER" id="PTHR33067">
    <property type="entry name" value="RNA-DIRECTED DNA POLYMERASE-RELATED"/>
    <property type="match status" value="1"/>
</dbReference>
<dbReference type="InterPro" id="IPR021109">
    <property type="entry name" value="Peptidase_aspartic_dom_sf"/>
</dbReference>
<reference evidence="2 3" key="1">
    <citation type="journal article" date="2021" name="bioRxiv">
        <title>The Gossypium anomalum genome as a resource for cotton improvement and evolutionary analysis of hybrid incompatibility.</title>
        <authorList>
            <person name="Grover C.E."/>
            <person name="Yuan D."/>
            <person name="Arick M.A."/>
            <person name="Miller E.R."/>
            <person name="Hu G."/>
            <person name="Peterson D.G."/>
            <person name="Wendel J.F."/>
            <person name="Udall J.A."/>
        </authorList>
    </citation>
    <scope>NUCLEOTIDE SEQUENCE [LARGE SCALE GENOMIC DNA]</scope>
    <source>
        <strain evidence="2">JFW-Udall</strain>
        <tissue evidence="2">Leaf</tissue>
    </source>
</reference>
<dbReference type="CDD" id="cd00303">
    <property type="entry name" value="retropepsin_like"/>
    <property type="match status" value="1"/>
</dbReference>
<dbReference type="EMBL" id="JAHUZN010000012">
    <property type="protein sequence ID" value="KAG8475377.1"/>
    <property type="molecule type" value="Genomic_DNA"/>
</dbReference>
<name>A0A8J5Y7P6_9ROSI</name>
<evidence type="ECO:0000313" key="3">
    <source>
        <dbReference type="Proteomes" id="UP000701853"/>
    </source>
</evidence>